<feature type="region of interest" description="Disordered" evidence="3">
    <location>
        <begin position="401"/>
        <end position="425"/>
    </location>
</feature>
<dbReference type="FunFam" id="2.60.40.10:FF:000056">
    <property type="entry name" value="twitchin isoform X4"/>
    <property type="match status" value="2"/>
</dbReference>
<keyword evidence="5" id="KW-1185">Reference proteome</keyword>
<dbReference type="GO" id="GO:0030017">
    <property type="term" value="C:sarcomere"/>
    <property type="evidence" value="ECO:0007669"/>
    <property type="project" value="UniProtKB-ARBA"/>
</dbReference>
<dbReference type="InterPro" id="IPR013098">
    <property type="entry name" value="Ig_I-set"/>
</dbReference>
<name>A0A1B0DC60_PHLPP</name>
<dbReference type="GO" id="GO:0009653">
    <property type="term" value="P:anatomical structure morphogenesis"/>
    <property type="evidence" value="ECO:0007669"/>
    <property type="project" value="UniProtKB-ARBA"/>
</dbReference>
<dbReference type="PRINTS" id="PR00014">
    <property type="entry name" value="FNTYPEIII"/>
</dbReference>
<evidence type="ECO:0000256" key="1">
    <source>
        <dbReference type="ARBA" id="ARBA00022737"/>
    </source>
</evidence>
<dbReference type="Proteomes" id="UP000092462">
    <property type="component" value="Unassembled WGS sequence"/>
</dbReference>
<dbReference type="PANTHER" id="PTHR14340:SF9">
    <property type="entry name" value="FIBRONECTIN TYPE-III DOMAIN-CONTAINING PROTEIN"/>
    <property type="match status" value="1"/>
</dbReference>
<evidence type="ECO:0000256" key="3">
    <source>
        <dbReference type="SAM" id="MobiDB-lite"/>
    </source>
</evidence>
<dbReference type="InterPro" id="IPR036179">
    <property type="entry name" value="Ig-like_dom_sf"/>
</dbReference>
<evidence type="ECO:0000256" key="2">
    <source>
        <dbReference type="ARBA" id="ARBA00023319"/>
    </source>
</evidence>
<accession>A0A1B0DC60</accession>
<feature type="compositionally biased region" description="Basic and acidic residues" evidence="3">
    <location>
        <begin position="401"/>
        <end position="414"/>
    </location>
</feature>
<dbReference type="VEuPathDB" id="VectorBase:PPAPM1_007700"/>
<sequence>MDMDTGRWIPAGEAGPDDDSFTFKGLTPNKKYKFRVKAVNKEGESDPLETTEPIVARNPYDEPGVPGKPEIIDYDNVSVSLKWAPPDSDGGRPITHYTVEMKDKFSPDWSEVAKTDGPTPELKVDGLKERQTYEFRVKAHNKAGPSKPSEATSPHLCKHRNLKPRIDRTTFKSVTLKAGRTHKWSVDVTGEPPPELTWVWRDNIPLTNTERIKIENVDYHTDFAIVNCQRRDTGRYTLKAVNASGKDEETVELCVLGKPSAPQGPLKVEDVHANGCKLKWKKPEDDGGTPVKEYEVEKMDMATGKWVRVGRVPAGDKDEPSMEITGLTPGNEYKFRVSAVNDEGDSEPLETEAAITAKNPFDEPTKPGQPEVTDWDNESVQLQWKPPASDGGAPIEKYTIEKREKGKPDWEKAGEVPGDQTEGKVDGLRETGEYEFRIVAVNKAGPSPASDPSKMQVIRFRALKPRIDRTNLKTTIIRAGKSVKFDVDIRGEPPPEVTWYHVKDVLQSSKTVSIVNVPYNSKLSITDAVRKQTGMYKIHAKNQHGEDEAEVEITVLSAPGKPKGPLKVSDVTKNGCKVEKLDTASGRWVPVGRTDGNATELDVKGLTEGHDYHFRVKAINDEGESEPLETEASITAKNPYEAPGKPGVPKPEDWDVNRVDLVWDKPKNNGEPKGRVEGLREGATYQFRVRAVNKAGPGDPSDASQPHVAKARFLKPLINREKLQPVRVRAGQLVKFDVDVKGEPPPTITWSFGGQKLDAGPGCRIRK</sequence>
<dbReference type="VEuPathDB" id="VectorBase:PPAI005399"/>
<dbReference type="Pfam" id="PF00041">
    <property type="entry name" value="fn3"/>
    <property type="match status" value="5"/>
</dbReference>
<dbReference type="InterPro" id="IPR036116">
    <property type="entry name" value="FN3_sf"/>
</dbReference>
<feature type="region of interest" description="Disordered" evidence="3">
    <location>
        <begin position="40"/>
        <end position="71"/>
    </location>
</feature>
<dbReference type="SMART" id="SM00060">
    <property type="entry name" value="FN3"/>
    <property type="match status" value="5"/>
</dbReference>
<dbReference type="InterPro" id="IPR003599">
    <property type="entry name" value="Ig_sub"/>
</dbReference>
<dbReference type="EMBL" id="AJVK01030584">
    <property type="status" value="NOT_ANNOTATED_CDS"/>
    <property type="molecule type" value="Genomic_DNA"/>
</dbReference>
<dbReference type="GO" id="GO:0030154">
    <property type="term" value="P:cell differentiation"/>
    <property type="evidence" value="ECO:0007669"/>
    <property type="project" value="UniProtKB-ARBA"/>
</dbReference>
<dbReference type="InterPro" id="IPR007110">
    <property type="entry name" value="Ig-like_dom"/>
</dbReference>
<feature type="region of interest" description="Disordered" evidence="3">
    <location>
        <begin position="1"/>
        <end position="22"/>
    </location>
</feature>
<dbReference type="EMBL" id="AJVK01030583">
    <property type="status" value="NOT_ANNOTATED_CDS"/>
    <property type="molecule type" value="Genomic_DNA"/>
</dbReference>
<dbReference type="PROSITE" id="PS50835">
    <property type="entry name" value="IG_LIKE"/>
    <property type="match status" value="2"/>
</dbReference>
<dbReference type="FunFam" id="2.60.40.10:FF:001003">
    <property type="entry name" value="titin isoform X1"/>
    <property type="match status" value="1"/>
</dbReference>
<dbReference type="PANTHER" id="PTHR14340">
    <property type="entry name" value="MICROFIBRIL-ASSOCIATED GLYCOPROTEIN 3"/>
    <property type="match status" value="1"/>
</dbReference>
<evidence type="ECO:0008006" key="6">
    <source>
        <dbReference type="Google" id="ProtNLM"/>
    </source>
</evidence>
<dbReference type="EMBL" id="AJVK01030582">
    <property type="status" value="NOT_ANNOTATED_CDS"/>
    <property type="molecule type" value="Genomic_DNA"/>
</dbReference>
<organism evidence="4 5">
    <name type="scientific">Phlebotomus papatasi</name>
    <name type="common">Sandfly</name>
    <dbReference type="NCBI Taxonomy" id="29031"/>
    <lineage>
        <taxon>Eukaryota</taxon>
        <taxon>Metazoa</taxon>
        <taxon>Ecdysozoa</taxon>
        <taxon>Arthropoda</taxon>
        <taxon>Hexapoda</taxon>
        <taxon>Insecta</taxon>
        <taxon>Pterygota</taxon>
        <taxon>Neoptera</taxon>
        <taxon>Endopterygota</taxon>
        <taxon>Diptera</taxon>
        <taxon>Nematocera</taxon>
        <taxon>Psychodoidea</taxon>
        <taxon>Psychodidae</taxon>
        <taxon>Phlebotomus</taxon>
        <taxon>Phlebotomus</taxon>
    </lineage>
</organism>
<dbReference type="Gene3D" id="2.60.40.10">
    <property type="entry name" value="Immunoglobulins"/>
    <property type="match status" value="9"/>
</dbReference>
<keyword evidence="1" id="KW-0677">Repeat</keyword>
<proteinExistence type="predicted"/>
<protein>
    <recommendedName>
        <fullName evidence="6">Twitchin</fullName>
    </recommendedName>
</protein>
<dbReference type="FunFam" id="2.60.40.10:FF:000567">
    <property type="entry name" value="Uncharacterized protein, isoform G"/>
    <property type="match status" value="2"/>
</dbReference>
<dbReference type="CDD" id="cd00063">
    <property type="entry name" value="FN3"/>
    <property type="match status" value="6"/>
</dbReference>
<dbReference type="InterPro" id="IPR003961">
    <property type="entry name" value="FN3_dom"/>
</dbReference>
<evidence type="ECO:0000313" key="4">
    <source>
        <dbReference type="EnsemblMetazoa" id="PPAI005399-PA"/>
    </source>
</evidence>
<dbReference type="EnsemblMetazoa" id="PPAI005399-RA">
    <property type="protein sequence ID" value="PPAI005399-PA"/>
    <property type="gene ID" value="PPAI005399"/>
</dbReference>
<keyword evidence="2" id="KW-0393">Immunoglobulin domain</keyword>
<dbReference type="Pfam" id="PF07679">
    <property type="entry name" value="I-set"/>
    <property type="match status" value="3"/>
</dbReference>
<evidence type="ECO:0000313" key="5">
    <source>
        <dbReference type="Proteomes" id="UP000092462"/>
    </source>
</evidence>
<dbReference type="SMART" id="SM00409">
    <property type="entry name" value="IG"/>
    <property type="match status" value="2"/>
</dbReference>
<feature type="region of interest" description="Disordered" evidence="3">
    <location>
        <begin position="745"/>
        <end position="767"/>
    </location>
</feature>
<feature type="region of interest" description="Disordered" evidence="3">
    <location>
        <begin position="623"/>
        <end position="653"/>
    </location>
</feature>
<reference evidence="4" key="1">
    <citation type="submission" date="2022-08" db="UniProtKB">
        <authorList>
            <consortium name="EnsemblMetazoa"/>
        </authorList>
    </citation>
    <scope>IDENTIFICATION</scope>
    <source>
        <strain evidence="4">Israel</strain>
    </source>
</reference>
<dbReference type="SUPFAM" id="SSF49265">
    <property type="entry name" value="Fibronectin type III"/>
    <property type="match status" value="3"/>
</dbReference>
<dbReference type="PROSITE" id="PS50853">
    <property type="entry name" value="FN3"/>
    <property type="match status" value="5"/>
</dbReference>
<dbReference type="SUPFAM" id="SSF48726">
    <property type="entry name" value="Immunoglobulin"/>
    <property type="match status" value="3"/>
</dbReference>
<dbReference type="AlphaFoldDB" id="A0A1B0DC60"/>
<dbReference type="InterPro" id="IPR013783">
    <property type="entry name" value="Ig-like_fold"/>
</dbReference>